<name>A0A849IG81_9HYPH</name>
<organism evidence="1 2">
    <name type="scientific">Enterovirga aerilata</name>
    <dbReference type="NCBI Taxonomy" id="2730920"/>
    <lineage>
        <taxon>Bacteria</taxon>
        <taxon>Pseudomonadati</taxon>
        <taxon>Pseudomonadota</taxon>
        <taxon>Alphaproteobacteria</taxon>
        <taxon>Hyphomicrobiales</taxon>
        <taxon>Methylobacteriaceae</taxon>
        <taxon>Enterovirga</taxon>
    </lineage>
</organism>
<accession>A0A849IG81</accession>
<reference evidence="1 2" key="1">
    <citation type="submission" date="2020-04" db="EMBL/GenBank/DDBJ databases">
        <title>Enterovirga sp. isolate from soil.</title>
        <authorList>
            <person name="Chea S."/>
            <person name="Kim D.-U."/>
        </authorList>
    </citation>
    <scope>NUCLEOTIDE SEQUENCE [LARGE SCALE GENOMIC DNA]</scope>
    <source>
        <strain evidence="1 2">DB1703</strain>
    </source>
</reference>
<dbReference type="AlphaFoldDB" id="A0A849IG81"/>
<dbReference type="Proteomes" id="UP000564885">
    <property type="component" value="Unassembled WGS sequence"/>
</dbReference>
<keyword evidence="2" id="KW-1185">Reference proteome</keyword>
<evidence type="ECO:0000313" key="1">
    <source>
        <dbReference type="EMBL" id="NNM74957.1"/>
    </source>
</evidence>
<sequence length="334" mass="36918">MPSSDAAAGRRWRRALAAAAGALLLALAAIVGRVVWFDAYWLFRESPPWLAQTGGGNRLLDRQTRRAKVLQAMTRDYEVALVGSSTVYHGLDPRDVAPDLKGRVFNAGISALVADELPVVASVVRSRRGVERVVLGLDYFMFSRRELPAVRLSRSLLTASGRWNALLGSLVSEYAIRDSFLHRVAGAEDPGAWTRDGFRITPPLPPELTLRNDETRRRTTAPYRPETLARLDEALAALRGRSLTVYLAPVSPAQRRLMAELDLLDDFARWRTDTAQAAGAHGARFLDLADLGADHPFDPREGSNEVWLDNLHYTPVLGRQILERVGLRGPGQPE</sequence>
<comment type="caution">
    <text evidence="1">The sequence shown here is derived from an EMBL/GenBank/DDBJ whole genome shotgun (WGS) entry which is preliminary data.</text>
</comment>
<dbReference type="RefSeq" id="WP_171220468.1">
    <property type="nucleotide sequence ID" value="NZ_JABEPP010000007.1"/>
</dbReference>
<evidence type="ECO:0000313" key="2">
    <source>
        <dbReference type="Proteomes" id="UP000564885"/>
    </source>
</evidence>
<gene>
    <name evidence="1" type="ORF">HJG44_21580</name>
</gene>
<dbReference type="EMBL" id="JABEPP010000007">
    <property type="protein sequence ID" value="NNM74957.1"/>
    <property type="molecule type" value="Genomic_DNA"/>
</dbReference>
<keyword evidence="1" id="KW-0378">Hydrolase</keyword>
<protein>
    <submittedName>
        <fullName evidence="1">SGNH/GDSL hydrolase family protein</fullName>
    </submittedName>
</protein>
<dbReference type="GO" id="GO:0016787">
    <property type="term" value="F:hydrolase activity"/>
    <property type="evidence" value="ECO:0007669"/>
    <property type="project" value="UniProtKB-KW"/>
</dbReference>
<proteinExistence type="predicted"/>